<keyword evidence="1" id="KW-0812">Transmembrane</keyword>
<protein>
    <submittedName>
        <fullName evidence="2">Uncharacterized protein</fullName>
    </submittedName>
</protein>
<dbReference type="EMBL" id="ML120499">
    <property type="protein sequence ID" value="RPA91340.1"/>
    <property type="molecule type" value="Genomic_DNA"/>
</dbReference>
<sequence>MSSNVEYQNLEFLVIAHYIAGAGVTFFDHLVYGVQFWAFLLDFQRLMEDKAYPELLPSNLNPTNFQLLVAPRVWDPV</sequence>
<name>A0A3N4J4H0_9PEZI</name>
<feature type="transmembrane region" description="Helical" evidence="1">
    <location>
        <begin position="12"/>
        <end position="40"/>
    </location>
</feature>
<dbReference type="AlphaFoldDB" id="A0A3N4J4H0"/>
<evidence type="ECO:0000256" key="1">
    <source>
        <dbReference type="SAM" id="Phobius"/>
    </source>
</evidence>
<proteinExistence type="predicted"/>
<dbReference type="Proteomes" id="UP000276215">
    <property type="component" value="Unassembled WGS sequence"/>
</dbReference>
<evidence type="ECO:0000313" key="3">
    <source>
        <dbReference type="Proteomes" id="UP000276215"/>
    </source>
</evidence>
<evidence type="ECO:0000313" key="2">
    <source>
        <dbReference type="EMBL" id="RPA91340.1"/>
    </source>
</evidence>
<accession>A0A3N4J4H0</accession>
<keyword evidence="1" id="KW-1133">Transmembrane helix</keyword>
<organism evidence="2 3">
    <name type="scientific">Choiromyces venosus 120613-1</name>
    <dbReference type="NCBI Taxonomy" id="1336337"/>
    <lineage>
        <taxon>Eukaryota</taxon>
        <taxon>Fungi</taxon>
        <taxon>Dikarya</taxon>
        <taxon>Ascomycota</taxon>
        <taxon>Pezizomycotina</taxon>
        <taxon>Pezizomycetes</taxon>
        <taxon>Pezizales</taxon>
        <taxon>Tuberaceae</taxon>
        <taxon>Choiromyces</taxon>
    </lineage>
</organism>
<gene>
    <name evidence="2" type="ORF">L873DRAFT_1819677</name>
</gene>
<keyword evidence="3" id="KW-1185">Reference proteome</keyword>
<reference evidence="2 3" key="1">
    <citation type="journal article" date="2018" name="Nat. Ecol. Evol.">
        <title>Pezizomycetes genomes reveal the molecular basis of ectomycorrhizal truffle lifestyle.</title>
        <authorList>
            <person name="Murat C."/>
            <person name="Payen T."/>
            <person name="Noel B."/>
            <person name="Kuo A."/>
            <person name="Morin E."/>
            <person name="Chen J."/>
            <person name="Kohler A."/>
            <person name="Krizsan K."/>
            <person name="Balestrini R."/>
            <person name="Da Silva C."/>
            <person name="Montanini B."/>
            <person name="Hainaut M."/>
            <person name="Levati E."/>
            <person name="Barry K.W."/>
            <person name="Belfiori B."/>
            <person name="Cichocki N."/>
            <person name="Clum A."/>
            <person name="Dockter R.B."/>
            <person name="Fauchery L."/>
            <person name="Guy J."/>
            <person name="Iotti M."/>
            <person name="Le Tacon F."/>
            <person name="Lindquist E.A."/>
            <person name="Lipzen A."/>
            <person name="Malagnac F."/>
            <person name="Mello A."/>
            <person name="Molinier V."/>
            <person name="Miyauchi S."/>
            <person name="Poulain J."/>
            <person name="Riccioni C."/>
            <person name="Rubini A."/>
            <person name="Sitrit Y."/>
            <person name="Splivallo R."/>
            <person name="Traeger S."/>
            <person name="Wang M."/>
            <person name="Zifcakova L."/>
            <person name="Wipf D."/>
            <person name="Zambonelli A."/>
            <person name="Paolocci F."/>
            <person name="Nowrousian M."/>
            <person name="Ottonello S."/>
            <person name="Baldrian P."/>
            <person name="Spatafora J.W."/>
            <person name="Henrissat B."/>
            <person name="Nagy L.G."/>
            <person name="Aury J.M."/>
            <person name="Wincker P."/>
            <person name="Grigoriev I.V."/>
            <person name="Bonfante P."/>
            <person name="Martin F.M."/>
        </authorList>
    </citation>
    <scope>NUCLEOTIDE SEQUENCE [LARGE SCALE GENOMIC DNA]</scope>
    <source>
        <strain evidence="2 3">120613-1</strain>
    </source>
</reference>
<feature type="non-terminal residue" evidence="2">
    <location>
        <position position="77"/>
    </location>
</feature>
<keyword evidence="1" id="KW-0472">Membrane</keyword>